<dbReference type="InterPro" id="IPR036412">
    <property type="entry name" value="HAD-like_sf"/>
</dbReference>
<dbReference type="GO" id="GO:0046872">
    <property type="term" value="F:metal ion binding"/>
    <property type="evidence" value="ECO:0007669"/>
    <property type="project" value="UniProtKB-KW"/>
</dbReference>
<dbReference type="RefSeq" id="WP_188528637.1">
    <property type="nucleotide sequence ID" value="NZ_BMGR01000001.1"/>
</dbReference>
<dbReference type="Pfam" id="PF13419">
    <property type="entry name" value="HAD_2"/>
    <property type="match status" value="1"/>
</dbReference>
<organism evidence="5 6">
    <name type="scientific">Paenibacillus abyssi</name>
    <dbReference type="NCBI Taxonomy" id="1340531"/>
    <lineage>
        <taxon>Bacteria</taxon>
        <taxon>Bacillati</taxon>
        <taxon>Bacillota</taxon>
        <taxon>Bacilli</taxon>
        <taxon>Bacillales</taxon>
        <taxon>Paenibacillaceae</taxon>
        <taxon>Paenibacillus</taxon>
    </lineage>
</organism>
<dbReference type="Proteomes" id="UP000644756">
    <property type="component" value="Unassembled WGS sequence"/>
</dbReference>
<reference evidence="5" key="2">
    <citation type="submission" date="2020-09" db="EMBL/GenBank/DDBJ databases">
        <authorList>
            <person name="Sun Q."/>
            <person name="Zhou Y."/>
        </authorList>
    </citation>
    <scope>NUCLEOTIDE SEQUENCE</scope>
    <source>
        <strain evidence="5">CGMCC 1.12987</strain>
    </source>
</reference>
<evidence type="ECO:0000256" key="3">
    <source>
        <dbReference type="ARBA" id="ARBA00022801"/>
    </source>
</evidence>
<evidence type="ECO:0000256" key="1">
    <source>
        <dbReference type="ARBA" id="ARBA00001946"/>
    </source>
</evidence>
<dbReference type="AlphaFoldDB" id="A0A917CLR6"/>
<dbReference type="NCBIfam" id="TIGR01509">
    <property type="entry name" value="HAD-SF-IA-v3"/>
    <property type="match status" value="1"/>
</dbReference>
<proteinExistence type="predicted"/>
<dbReference type="InterPro" id="IPR006439">
    <property type="entry name" value="HAD-SF_hydro_IA"/>
</dbReference>
<protein>
    <submittedName>
        <fullName evidence="5">Haloacid dehalogenase</fullName>
    </submittedName>
</protein>
<evidence type="ECO:0000313" key="6">
    <source>
        <dbReference type="Proteomes" id="UP000644756"/>
    </source>
</evidence>
<dbReference type="Gene3D" id="3.40.50.1000">
    <property type="entry name" value="HAD superfamily/HAD-like"/>
    <property type="match status" value="1"/>
</dbReference>
<comment type="caution">
    <text evidence="5">The sequence shown here is derived from an EMBL/GenBank/DDBJ whole genome shotgun (WGS) entry which is preliminary data.</text>
</comment>
<keyword evidence="4" id="KW-0460">Magnesium</keyword>
<dbReference type="SFLD" id="SFLDS00003">
    <property type="entry name" value="Haloacid_Dehalogenase"/>
    <property type="match status" value="1"/>
</dbReference>
<dbReference type="Gene3D" id="1.10.150.520">
    <property type="match status" value="1"/>
</dbReference>
<dbReference type="InterPro" id="IPR023214">
    <property type="entry name" value="HAD_sf"/>
</dbReference>
<dbReference type="SFLD" id="SFLDG01129">
    <property type="entry name" value="C1.5:_HAD__Beta-PGM__Phosphata"/>
    <property type="match status" value="1"/>
</dbReference>
<dbReference type="PANTHER" id="PTHR46470:SF2">
    <property type="entry name" value="GLYCERALDEHYDE 3-PHOSPHATE PHOSPHATASE"/>
    <property type="match status" value="1"/>
</dbReference>
<evidence type="ECO:0000313" key="5">
    <source>
        <dbReference type="EMBL" id="GGF90455.1"/>
    </source>
</evidence>
<gene>
    <name evidence="5" type="ORF">GCM10010916_04780</name>
</gene>
<keyword evidence="2" id="KW-0479">Metal-binding</keyword>
<evidence type="ECO:0000256" key="4">
    <source>
        <dbReference type="ARBA" id="ARBA00022842"/>
    </source>
</evidence>
<dbReference type="NCBIfam" id="TIGR01549">
    <property type="entry name" value="HAD-SF-IA-v1"/>
    <property type="match status" value="1"/>
</dbReference>
<dbReference type="GO" id="GO:0016791">
    <property type="term" value="F:phosphatase activity"/>
    <property type="evidence" value="ECO:0007669"/>
    <property type="project" value="TreeGrafter"/>
</dbReference>
<dbReference type="GO" id="GO:0044281">
    <property type="term" value="P:small molecule metabolic process"/>
    <property type="evidence" value="ECO:0007669"/>
    <property type="project" value="UniProtKB-ARBA"/>
</dbReference>
<dbReference type="PANTHER" id="PTHR46470">
    <property type="entry name" value="N-ACYLNEURAMINATE-9-PHOSPHATASE"/>
    <property type="match status" value="1"/>
</dbReference>
<name>A0A917CLR6_9BACL</name>
<accession>A0A917CLR6</accession>
<dbReference type="InterPro" id="IPR041492">
    <property type="entry name" value="HAD_2"/>
</dbReference>
<dbReference type="EMBL" id="BMGR01000001">
    <property type="protein sequence ID" value="GGF90455.1"/>
    <property type="molecule type" value="Genomic_DNA"/>
</dbReference>
<keyword evidence="3" id="KW-0378">Hydrolase</keyword>
<dbReference type="SUPFAM" id="SSF56784">
    <property type="entry name" value="HAD-like"/>
    <property type="match status" value="1"/>
</dbReference>
<evidence type="ECO:0000256" key="2">
    <source>
        <dbReference type="ARBA" id="ARBA00022723"/>
    </source>
</evidence>
<reference evidence="5" key="1">
    <citation type="journal article" date="2014" name="Int. J. Syst. Evol. Microbiol.">
        <title>Complete genome sequence of Corynebacterium casei LMG S-19264T (=DSM 44701T), isolated from a smear-ripened cheese.</title>
        <authorList>
            <consortium name="US DOE Joint Genome Institute (JGI-PGF)"/>
            <person name="Walter F."/>
            <person name="Albersmeier A."/>
            <person name="Kalinowski J."/>
            <person name="Ruckert C."/>
        </authorList>
    </citation>
    <scope>NUCLEOTIDE SEQUENCE</scope>
    <source>
        <strain evidence="5">CGMCC 1.12987</strain>
    </source>
</reference>
<comment type="cofactor">
    <cofactor evidence="1">
        <name>Mg(2+)</name>
        <dbReference type="ChEBI" id="CHEBI:18420"/>
    </cofactor>
</comment>
<dbReference type="InterPro" id="IPR051400">
    <property type="entry name" value="HAD-like_hydrolase"/>
</dbReference>
<sequence length="219" mass="25033">MGIKAVLFDLDGTLLDRDTSLMLFVRDQHNRYPQFQTIERDFFMQRFIQLDNNGYVWKDKVYQQLIAEFSIQGIEWNELLNDYLSGFQRHCVGFPNLLNMLTQLKNNGLKLALVSNGFGQFQYDNFKALGIAHLFNEVLISEWEGLRKPDPAIFMRVLSKLGVEPKEALFVGDHPENDIRASQAVGMKAALKQNDAVSSGVDAEIIIDDLGELIQYILN</sequence>
<keyword evidence="6" id="KW-1185">Reference proteome</keyword>